<dbReference type="NCBIfam" id="TIGR00861">
    <property type="entry name" value="MIP"/>
    <property type="match status" value="1"/>
</dbReference>
<protein>
    <submittedName>
        <fullName evidence="9">Aquaporin-like</fullName>
    </submittedName>
</protein>
<dbReference type="GO" id="GO:0015250">
    <property type="term" value="F:water channel activity"/>
    <property type="evidence" value="ECO:0007669"/>
    <property type="project" value="TreeGrafter"/>
</dbReference>
<dbReference type="PRINTS" id="PR00783">
    <property type="entry name" value="MINTRINSICP"/>
</dbReference>
<dbReference type="KEGG" id="aten:116289281"/>
<evidence type="ECO:0000256" key="1">
    <source>
        <dbReference type="ARBA" id="ARBA00004141"/>
    </source>
</evidence>
<evidence type="ECO:0000256" key="6">
    <source>
        <dbReference type="RuleBase" id="RU000477"/>
    </source>
</evidence>
<dbReference type="InterPro" id="IPR023271">
    <property type="entry name" value="Aquaporin-like"/>
</dbReference>
<feature type="transmembrane region" description="Helical" evidence="7">
    <location>
        <begin position="97"/>
        <end position="121"/>
    </location>
</feature>
<feature type="transmembrane region" description="Helical" evidence="7">
    <location>
        <begin position="56"/>
        <end position="76"/>
    </location>
</feature>
<dbReference type="AlphaFoldDB" id="A0A6P8H6L3"/>
<keyword evidence="3 6" id="KW-0812">Transmembrane</keyword>
<evidence type="ECO:0000313" key="9">
    <source>
        <dbReference type="RefSeq" id="XP_031552039.1"/>
    </source>
</evidence>
<gene>
    <name evidence="9" type="primary">LOC116289281</name>
</gene>
<keyword evidence="8" id="KW-1185">Reference proteome</keyword>
<evidence type="ECO:0000313" key="8">
    <source>
        <dbReference type="Proteomes" id="UP000515163"/>
    </source>
</evidence>
<organism evidence="8 9">
    <name type="scientific">Actinia tenebrosa</name>
    <name type="common">Australian red waratah sea anemone</name>
    <dbReference type="NCBI Taxonomy" id="6105"/>
    <lineage>
        <taxon>Eukaryota</taxon>
        <taxon>Metazoa</taxon>
        <taxon>Cnidaria</taxon>
        <taxon>Anthozoa</taxon>
        <taxon>Hexacorallia</taxon>
        <taxon>Actiniaria</taxon>
        <taxon>Actiniidae</taxon>
        <taxon>Actinia</taxon>
    </lineage>
</organism>
<dbReference type="InterPro" id="IPR034294">
    <property type="entry name" value="Aquaporin_transptr"/>
</dbReference>
<comment type="subcellular location">
    <subcellularLocation>
        <location evidence="1">Membrane</location>
        <topology evidence="1">Multi-pass membrane protein</topology>
    </subcellularLocation>
</comment>
<dbReference type="GO" id="GO:0005886">
    <property type="term" value="C:plasma membrane"/>
    <property type="evidence" value="ECO:0007669"/>
    <property type="project" value="TreeGrafter"/>
</dbReference>
<proteinExistence type="inferred from homology"/>
<dbReference type="GeneID" id="116289281"/>
<dbReference type="Pfam" id="PF00230">
    <property type="entry name" value="MIP"/>
    <property type="match status" value="1"/>
</dbReference>
<feature type="transmembrane region" description="Helical" evidence="7">
    <location>
        <begin position="21"/>
        <end position="44"/>
    </location>
</feature>
<name>A0A6P8H6L3_ACTTE</name>
<comment type="similarity">
    <text evidence="2 6">Belongs to the MIP/aquaporin (TC 1.A.8) family.</text>
</comment>
<dbReference type="PANTHER" id="PTHR19139">
    <property type="entry name" value="AQUAPORIN TRANSPORTER"/>
    <property type="match status" value="1"/>
</dbReference>
<keyword evidence="5 7" id="KW-0472">Membrane</keyword>
<dbReference type="CDD" id="cd00333">
    <property type="entry name" value="MIP"/>
    <property type="match status" value="1"/>
</dbReference>
<evidence type="ECO:0000256" key="7">
    <source>
        <dbReference type="SAM" id="Phobius"/>
    </source>
</evidence>
<dbReference type="PANTHER" id="PTHR19139:SF199">
    <property type="entry name" value="MIP17260P"/>
    <property type="match status" value="1"/>
</dbReference>
<feature type="transmembrane region" description="Helical" evidence="7">
    <location>
        <begin position="141"/>
        <end position="162"/>
    </location>
</feature>
<dbReference type="OrthoDB" id="3222at2759"/>
<feature type="transmembrane region" description="Helical" evidence="7">
    <location>
        <begin position="218"/>
        <end position="235"/>
    </location>
</feature>
<accession>A0A6P8H6L3</accession>
<evidence type="ECO:0000256" key="3">
    <source>
        <dbReference type="ARBA" id="ARBA00022692"/>
    </source>
</evidence>
<keyword evidence="6" id="KW-0813">Transport</keyword>
<sequence>MENNNNSNQRSLREKLLDRHLWMCFTAEFFGTCVFVFTVCGATFTSTRSPNPVYVFQIALTVGLSVATLTSSLGHISGGQFNPVVTIGLMVSRRIRLLNGLVIIGAQFLGGILGASFLYGLTVSEKSTSFGVTMPSSNINLGQAVGIEAFLTFLLVFTIHSVTDPKKSQGCSEYGAPIIIGFCVCICHMIGIPFTGCSLNPARSFAPALINNSWKHHWVYWIGPILGAIPGALLYEKVFSVNKNEVSPAAASKREEDHNL</sequence>
<dbReference type="InterPro" id="IPR000425">
    <property type="entry name" value="MIP"/>
</dbReference>
<evidence type="ECO:0000256" key="5">
    <source>
        <dbReference type="ARBA" id="ARBA00023136"/>
    </source>
</evidence>
<evidence type="ECO:0000256" key="4">
    <source>
        <dbReference type="ARBA" id="ARBA00022989"/>
    </source>
</evidence>
<keyword evidence="4 7" id="KW-1133">Transmembrane helix</keyword>
<dbReference type="InParanoid" id="A0A6P8H6L3"/>
<dbReference type="Gene3D" id="1.20.1080.10">
    <property type="entry name" value="Glycerol uptake facilitator protein"/>
    <property type="match status" value="1"/>
</dbReference>
<evidence type="ECO:0000256" key="2">
    <source>
        <dbReference type="ARBA" id="ARBA00006175"/>
    </source>
</evidence>
<reference evidence="9" key="1">
    <citation type="submission" date="2025-08" db="UniProtKB">
        <authorList>
            <consortium name="RefSeq"/>
        </authorList>
    </citation>
    <scope>IDENTIFICATION</scope>
    <source>
        <tissue evidence="9">Tentacle</tissue>
    </source>
</reference>
<dbReference type="Proteomes" id="UP000515163">
    <property type="component" value="Unplaced"/>
</dbReference>
<feature type="transmembrane region" description="Helical" evidence="7">
    <location>
        <begin position="174"/>
        <end position="194"/>
    </location>
</feature>
<dbReference type="RefSeq" id="XP_031552039.1">
    <property type="nucleotide sequence ID" value="XM_031696179.1"/>
</dbReference>
<dbReference type="SUPFAM" id="SSF81338">
    <property type="entry name" value="Aquaporin-like"/>
    <property type="match status" value="1"/>
</dbReference>